<feature type="compositionally biased region" description="Basic residues" evidence="1">
    <location>
        <begin position="386"/>
        <end position="404"/>
    </location>
</feature>
<proteinExistence type="predicted"/>
<protein>
    <submittedName>
        <fullName evidence="2">Uncharacterized protein</fullName>
    </submittedName>
</protein>
<dbReference type="EMBL" id="CAICTM010000635">
    <property type="protein sequence ID" value="CAB9514172.1"/>
    <property type="molecule type" value="Genomic_DNA"/>
</dbReference>
<feature type="region of interest" description="Disordered" evidence="1">
    <location>
        <begin position="320"/>
        <end position="410"/>
    </location>
</feature>
<feature type="compositionally biased region" description="Basic and acidic residues" evidence="1">
    <location>
        <begin position="42"/>
        <end position="51"/>
    </location>
</feature>
<feature type="region of interest" description="Disordered" evidence="1">
    <location>
        <begin position="181"/>
        <end position="214"/>
    </location>
</feature>
<dbReference type="Proteomes" id="UP001153069">
    <property type="component" value="Unassembled WGS sequence"/>
</dbReference>
<feature type="compositionally biased region" description="Low complexity" evidence="1">
    <location>
        <begin position="145"/>
        <end position="154"/>
    </location>
</feature>
<feature type="compositionally biased region" description="Low complexity" evidence="1">
    <location>
        <begin position="366"/>
        <end position="385"/>
    </location>
</feature>
<gene>
    <name evidence="2" type="ORF">SEMRO_636_G179330.1</name>
</gene>
<dbReference type="AlphaFoldDB" id="A0A9N8E454"/>
<name>A0A9N8E454_9STRA</name>
<feature type="region of interest" description="Disordered" evidence="1">
    <location>
        <begin position="115"/>
        <end position="164"/>
    </location>
</feature>
<feature type="compositionally biased region" description="Low complexity" evidence="1">
    <location>
        <begin position="320"/>
        <end position="333"/>
    </location>
</feature>
<evidence type="ECO:0000256" key="1">
    <source>
        <dbReference type="SAM" id="MobiDB-lite"/>
    </source>
</evidence>
<evidence type="ECO:0000313" key="2">
    <source>
        <dbReference type="EMBL" id="CAB9514172.1"/>
    </source>
</evidence>
<keyword evidence="3" id="KW-1185">Reference proteome</keyword>
<organism evidence="2 3">
    <name type="scientific">Seminavis robusta</name>
    <dbReference type="NCBI Taxonomy" id="568900"/>
    <lineage>
        <taxon>Eukaryota</taxon>
        <taxon>Sar</taxon>
        <taxon>Stramenopiles</taxon>
        <taxon>Ochrophyta</taxon>
        <taxon>Bacillariophyta</taxon>
        <taxon>Bacillariophyceae</taxon>
        <taxon>Bacillariophycidae</taxon>
        <taxon>Naviculales</taxon>
        <taxon>Naviculaceae</taxon>
        <taxon>Seminavis</taxon>
    </lineage>
</organism>
<sequence length="494" mass="54129">MTKKLFSRQRSGGAPPLSPLMRRAFHRNCSSAKTSPMPADKPMARQPKEEQQPNEPKTPVVPVGRGRLDTEDTLRMNNLNLPSLLLDDDNPFLECHLQYTPDAVKRAVKQQSLAAAEETVDCPSTVSSLGDGSFKRPPATPASRQQEQQQQQMQAAGTPEQPFAPPKVISFRVEAEIPDWLLGTDDDDDDVPNTGSDSILENDDKDDLDKEGCDSIKQTNTATTLTDDDNTAENHLPLPPQMPYRPHRHYVEQHWNAQPMAPVDPFAPRASIMTPRTLGMLQPQPCMPPHVWTGVPSPANPRPTIGRHKSASCAALFPTRTTPQSTSTTTTTTKQVFPPPSPGGTLLSMNHSHSSHAPSFRHATPRRTTLVRTMTPTTTKSVTTKKGSKWHHQTQSPRQHRRNKSAGEASLLGGHDSLCWTAPTTASSLLEAPSLEPMPPSTAHAKRKSAVVQELRCMWGKMTRSDTTAAVAISKNSSSLEAYRLNSAHTGCFT</sequence>
<evidence type="ECO:0000313" key="3">
    <source>
        <dbReference type="Proteomes" id="UP001153069"/>
    </source>
</evidence>
<reference evidence="2" key="1">
    <citation type="submission" date="2020-06" db="EMBL/GenBank/DDBJ databases">
        <authorList>
            <consortium name="Plant Systems Biology data submission"/>
        </authorList>
    </citation>
    <scope>NUCLEOTIDE SEQUENCE</scope>
    <source>
        <strain evidence="2">D6</strain>
    </source>
</reference>
<feature type="compositionally biased region" description="Polar residues" evidence="1">
    <location>
        <begin position="347"/>
        <end position="357"/>
    </location>
</feature>
<comment type="caution">
    <text evidence="2">The sequence shown here is derived from an EMBL/GenBank/DDBJ whole genome shotgun (WGS) entry which is preliminary data.</text>
</comment>
<feature type="region of interest" description="Disordered" evidence="1">
    <location>
        <begin position="1"/>
        <end position="66"/>
    </location>
</feature>
<accession>A0A9N8E454</accession>